<sequence>MTSTSTDYIHTMRHLFTSIHTAYKHSSSGRLYNCHNCIRLPGNLVICISSWSRTKHNVYLGVAFWSKKETPVDLLDWYKEWYSELSLLSSDTRSPDSVLQPEDYGLEIITKVGRLSRGQSQVVFDLVWNPEPSEGCKEGCNEYQVVQEVGTGRMVFAGVPMAPPVF</sequence>
<dbReference type="EMBL" id="JABELV010000029">
    <property type="protein sequence ID" value="KAG7562579.1"/>
    <property type="molecule type" value="Genomic_DNA"/>
</dbReference>
<organism evidence="1 2">
    <name type="scientific">Filobasidium floriforme</name>
    <dbReference type="NCBI Taxonomy" id="5210"/>
    <lineage>
        <taxon>Eukaryota</taxon>
        <taxon>Fungi</taxon>
        <taxon>Dikarya</taxon>
        <taxon>Basidiomycota</taxon>
        <taxon>Agaricomycotina</taxon>
        <taxon>Tremellomycetes</taxon>
        <taxon>Filobasidiales</taxon>
        <taxon>Filobasidiaceae</taxon>
        <taxon>Filobasidium</taxon>
    </lineage>
</organism>
<keyword evidence="2" id="KW-1185">Reference proteome</keyword>
<evidence type="ECO:0000313" key="2">
    <source>
        <dbReference type="Proteomes" id="UP000812966"/>
    </source>
</evidence>
<accession>A0A8K0NS67</accession>
<evidence type="ECO:0000313" key="1">
    <source>
        <dbReference type="EMBL" id="KAG7562579.1"/>
    </source>
</evidence>
<gene>
    <name evidence="1" type="ORF">FFLO_01952</name>
</gene>
<protein>
    <submittedName>
        <fullName evidence="1">Uncharacterized protein</fullName>
    </submittedName>
</protein>
<comment type="caution">
    <text evidence="1">The sequence shown here is derived from an EMBL/GenBank/DDBJ whole genome shotgun (WGS) entry which is preliminary data.</text>
</comment>
<dbReference type="AlphaFoldDB" id="A0A8K0NS67"/>
<name>A0A8K0NS67_9TREE</name>
<dbReference type="Proteomes" id="UP000812966">
    <property type="component" value="Unassembled WGS sequence"/>
</dbReference>
<proteinExistence type="predicted"/>
<reference evidence="1" key="1">
    <citation type="submission" date="2020-04" db="EMBL/GenBank/DDBJ databases">
        <title>Analysis of mating type loci in Filobasidium floriforme.</title>
        <authorList>
            <person name="Nowrousian M."/>
        </authorList>
    </citation>
    <scope>NUCLEOTIDE SEQUENCE</scope>
    <source>
        <strain evidence="1">CBS 6242</strain>
    </source>
</reference>